<organism evidence="4 5">
    <name type="scientific">Muraenolepis orangiensis</name>
    <name type="common">Patagonian moray cod</name>
    <dbReference type="NCBI Taxonomy" id="630683"/>
    <lineage>
        <taxon>Eukaryota</taxon>
        <taxon>Metazoa</taxon>
        <taxon>Chordata</taxon>
        <taxon>Craniata</taxon>
        <taxon>Vertebrata</taxon>
        <taxon>Euteleostomi</taxon>
        <taxon>Actinopterygii</taxon>
        <taxon>Neopterygii</taxon>
        <taxon>Teleostei</taxon>
        <taxon>Neoteleostei</taxon>
        <taxon>Acanthomorphata</taxon>
        <taxon>Zeiogadaria</taxon>
        <taxon>Gadariae</taxon>
        <taxon>Gadiformes</taxon>
        <taxon>Muraenolepidoidei</taxon>
        <taxon>Muraenolepididae</taxon>
        <taxon>Muraenolepis</taxon>
    </lineage>
</organism>
<reference evidence="4" key="1">
    <citation type="submission" date="2022-07" db="EMBL/GenBank/DDBJ databases">
        <title>Chromosome-level genome of Muraenolepis orangiensis.</title>
        <authorList>
            <person name="Kim J."/>
        </authorList>
    </citation>
    <scope>NUCLEOTIDE SEQUENCE</scope>
    <source>
        <strain evidence="4">KU_S4_2022</strain>
        <tissue evidence="4">Muscle</tissue>
    </source>
</reference>
<evidence type="ECO:0000259" key="3">
    <source>
        <dbReference type="PROSITE" id="PS50158"/>
    </source>
</evidence>
<feature type="non-terminal residue" evidence="4">
    <location>
        <position position="371"/>
    </location>
</feature>
<dbReference type="EMBL" id="JANIIK010000114">
    <property type="protein sequence ID" value="KAJ3591135.1"/>
    <property type="molecule type" value="Genomic_DNA"/>
</dbReference>
<feature type="compositionally biased region" description="Low complexity" evidence="2">
    <location>
        <begin position="193"/>
        <end position="203"/>
    </location>
</feature>
<evidence type="ECO:0000313" key="4">
    <source>
        <dbReference type="EMBL" id="KAJ3591135.1"/>
    </source>
</evidence>
<gene>
    <name evidence="4" type="ORF">NHX12_009082</name>
</gene>
<dbReference type="OrthoDB" id="8931078at2759"/>
<dbReference type="InterPro" id="IPR036875">
    <property type="entry name" value="Znf_CCHC_sf"/>
</dbReference>
<evidence type="ECO:0000313" key="5">
    <source>
        <dbReference type="Proteomes" id="UP001148018"/>
    </source>
</evidence>
<dbReference type="GO" id="GO:0003676">
    <property type="term" value="F:nucleic acid binding"/>
    <property type="evidence" value="ECO:0007669"/>
    <property type="project" value="InterPro"/>
</dbReference>
<proteinExistence type="predicted"/>
<sequence>MASFGAPPVSLGHGVRVVAQAASTVEQVLLAVGDQVGHGNISYASRMNKAVVVFLKDQKYVTELIESGLVLNEEYVQVSPLATPSTRITVSGVPPFIPNEALERELKRFGKFASNLRTVALGCKDEKLKHVQSLRRQVFMFLNCPTQTLDVSFRVRHEEGFYMVYASSGNVKCFECGESGHKRVACPRRRHAAPPGAAEPGAAGAAGPGAAGPGVAGATEPGAAGAAGSVAAGAPGVAGVAVAPDVAGAAVAPDVAGAAVAPGVGGAAVAPCVAGAAVAPGVEGAAVAPAGAPGAAEEVGMNIVRDEAGTVEGAVSVGGKHLETGKRGRDDVAGRVRNAAVGQVEAVGTQQGLPSGSGRQKEFQQAADNNE</sequence>
<name>A0A9Q0DM07_9TELE</name>
<dbReference type="GO" id="GO:0008270">
    <property type="term" value="F:zinc ion binding"/>
    <property type="evidence" value="ECO:0007669"/>
    <property type="project" value="UniProtKB-KW"/>
</dbReference>
<dbReference type="SUPFAM" id="SSF57756">
    <property type="entry name" value="Retrovirus zinc finger-like domains"/>
    <property type="match status" value="1"/>
</dbReference>
<accession>A0A9Q0DM07</accession>
<feature type="region of interest" description="Disordered" evidence="2">
    <location>
        <begin position="187"/>
        <end position="216"/>
    </location>
</feature>
<feature type="region of interest" description="Disordered" evidence="2">
    <location>
        <begin position="343"/>
        <end position="371"/>
    </location>
</feature>
<comment type="caution">
    <text evidence="4">The sequence shown here is derived from an EMBL/GenBank/DDBJ whole genome shotgun (WGS) entry which is preliminary data.</text>
</comment>
<keyword evidence="1" id="KW-0862">Zinc</keyword>
<dbReference type="PROSITE" id="PS50158">
    <property type="entry name" value="ZF_CCHC"/>
    <property type="match status" value="1"/>
</dbReference>
<keyword evidence="1" id="KW-0863">Zinc-finger</keyword>
<feature type="domain" description="CCHC-type" evidence="3">
    <location>
        <begin position="172"/>
        <end position="188"/>
    </location>
</feature>
<keyword evidence="5" id="KW-1185">Reference proteome</keyword>
<feature type="compositionally biased region" description="Polar residues" evidence="2">
    <location>
        <begin position="348"/>
        <end position="358"/>
    </location>
</feature>
<dbReference type="Proteomes" id="UP001148018">
    <property type="component" value="Unassembled WGS sequence"/>
</dbReference>
<dbReference type="InterPro" id="IPR001878">
    <property type="entry name" value="Znf_CCHC"/>
</dbReference>
<dbReference type="AlphaFoldDB" id="A0A9Q0DM07"/>
<evidence type="ECO:0000256" key="2">
    <source>
        <dbReference type="SAM" id="MobiDB-lite"/>
    </source>
</evidence>
<feature type="compositionally biased region" description="Gly residues" evidence="2">
    <location>
        <begin position="204"/>
        <end position="215"/>
    </location>
</feature>
<keyword evidence="1" id="KW-0479">Metal-binding</keyword>
<evidence type="ECO:0000256" key="1">
    <source>
        <dbReference type="PROSITE-ProRule" id="PRU00047"/>
    </source>
</evidence>
<protein>
    <recommendedName>
        <fullName evidence="3">CCHC-type domain-containing protein</fullName>
    </recommendedName>
</protein>